<dbReference type="EMBL" id="CAJNOI010006446">
    <property type="protein sequence ID" value="CAF1578464.1"/>
    <property type="molecule type" value="Genomic_DNA"/>
</dbReference>
<evidence type="ECO:0000313" key="4">
    <source>
        <dbReference type="Proteomes" id="UP000663877"/>
    </source>
</evidence>
<dbReference type="Proteomes" id="UP000663832">
    <property type="component" value="Unassembled WGS sequence"/>
</dbReference>
<dbReference type="Proteomes" id="UP000663877">
    <property type="component" value="Unassembled WGS sequence"/>
</dbReference>
<gene>
    <name evidence="1" type="ORF">BJG266_LOCUS48464</name>
    <name evidence="2" type="ORF">QVE165_LOCUS65531</name>
</gene>
<proteinExistence type="predicted"/>
<reference evidence="1" key="1">
    <citation type="submission" date="2021-02" db="EMBL/GenBank/DDBJ databases">
        <authorList>
            <person name="Nowell W R."/>
        </authorList>
    </citation>
    <scope>NUCLEOTIDE SEQUENCE</scope>
</reference>
<organism evidence="1 4">
    <name type="scientific">Adineta steineri</name>
    <dbReference type="NCBI Taxonomy" id="433720"/>
    <lineage>
        <taxon>Eukaryota</taxon>
        <taxon>Metazoa</taxon>
        <taxon>Spiralia</taxon>
        <taxon>Gnathifera</taxon>
        <taxon>Rotifera</taxon>
        <taxon>Eurotatoria</taxon>
        <taxon>Bdelloidea</taxon>
        <taxon>Adinetida</taxon>
        <taxon>Adinetidae</taxon>
        <taxon>Adineta</taxon>
    </lineage>
</organism>
<dbReference type="OrthoDB" id="413993at2759"/>
<comment type="caution">
    <text evidence="1">The sequence shown here is derived from an EMBL/GenBank/DDBJ whole genome shotgun (WGS) entry which is preliminary data.</text>
</comment>
<evidence type="ECO:0000313" key="2">
    <source>
        <dbReference type="EMBL" id="CAF1672587.1"/>
    </source>
</evidence>
<name>A0A815Z2H9_9BILA</name>
<feature type="non-terminal residue" evidence="1">
    <location>
        <position position="1"/>
    </location>
</feature>
<dbReference type="AlphaFoldDB" id="A0A815Z2H9"/>
<accession>A0A815Z2H9</accession>
<protein>
    <submittedName>
        <fullName evidence="1">Uncharacterized protein</fullName>
    </submittedName>
</protein>
<dbReference type="EMBL" id="CAJNOM010006866">
    <property type="protein sequence ID" value="CAF1672587.1"/>
    <property type="molecule type" value="Genomic_DNA"/>
</dbReference>
<evidence type="ECO:0000313" key="1">
    <source>
        <dbReference type="EMBL" id="CAF1578464.1"/>
    </source>
</evidence>
<sequence length="95" mass="11066">DSFGYVLSKNEHLSRSGLEKEIYNMVLNISMLENDKDDEVFYIADSYCHMDVLFENQHQPGDDIQIKAFSTQRRIAKEYNLPVVVTSRESFVETL</sequence>
<evidence type="ECO:0000313" key="3">
    <source>
        <dbReference type="Proteomes" id="UP000663832"/>
    </source>
</evidence>
<keyword evidence="3" id="KW-1185">Reference proteome</keyword>